<dbReference type="Pfam" id="PF00725">
    <property type="entry name" value="3HCDH"/>
    <property type="match status" value="1"/>
</dbReference>
<dbReference type="GO" id="GO:0016616">
    <property type="term" value="F:oxidoreductase activity, acting on the CH-OH group of donors, NAD or NADP as acceptor"/>
    <property type="evidence" value="ECO:0007669"/>
    <property type="project" value="InterPro"/>
</dbReference>
<name>A0A7L7LG82_9BACT</name>
<dbReference type="PANTHER" id="PTHR48075:SF5">
    <property type="entry name" value="3-HYDROXYBUTYRYL-COA DEHYDROGENASE"/>
    <property type="match status" value="1"/>
</dbReference>
<dbReference type="Gene3D" id="1.10.1040.10">
    <property type="entry name" value="N-(1-d-carboxylethyl)-l-norvaline Dehydrogenase, domain 2"/>
    <property type="match status" value="1"/>
</dbReference>
<dbReference type="EMBL" id="CP055153">
    <property type="protein sequence ID" value="QMU31687.1"/>
    <property type="molecule type" value="Genomic_DNA"/>
</dbReference>
<sequence>MEIVVLASPETEPEFRQKFPSPPLLYQVVFSYEALLPLLDNADVVFDYFLADEPQQLRLYAHRTNLIVFCQAAKIQLAALASTLPTLNCVLLGFNGLPGFLNRPILEVSVLYPASIPKLQTVCAYLNTEYLLVGDRVGMVTPRVIAMIINEACYTLQENTAQIQDIEVSMKLGTNYPYGPFEWANRIGIRHVYKLLTALYADTKDERYKICPLLKTKYLRGEMF</sequence>
<evidence type="ECO:0000259" key="1">
    <source>
        <dbReference type="Pfam" id="PF00725"/>
    </source>
</evidence>
<dbReference type="InterPro" id="IPR013328">
    <property type="entry name" value="6PGD_dom2"/>
</dbReference>
<reference evidence="2 3" key="2">
    <citation type="submission" date="2020-08" db="EMBL/GenBank/DDBJ databases">
        <title>Adhaeribacter dokdonensis sp. nov., isolated from the rhizosphere of Elymus tsukushiensis, a plant native to the Dokdo Islands, Republic of Korea.</title>
        <authorList>
            <person name="Ghim S.Y."/>
        </authorList>
    </citation>
    <scope>NUCLEOTIDE SEQUENCE [LARGE SCALE GENOMIC DNA]</scope>
    <source>
        <strain evidence="2 3">KUDC8001</strain>
    </source>
</reference>
<protein>
    <submittedName>
        <fullName evidence="2">3-hydroxyacyl-CoA dehydrogenase</fullName>
    </submittedName>
</protein>
<dbReference type="InterPro" id="IPR006108">
    <property type="entry name" value="3HC_DH_C"/>
</dbReference>
<gene>
    <name evidence="2" type="ORF">HUW48_24590</name>
</gene>
<accession>A0A7L7LG82</accession>
<reference evidence="2 3" key="1">
    <citation type="submission" date="2020-06" db="EMBL/GenBank/DDBJ databases">
        <authorList>
            <person name="Hwang Y.J."/>
        </authorList>
    </citation>
    <scope>NUCLEOTIDE SEQUENCE [LARGE SCALE GENOMIC DNA]</scope>
    <source>
        <strain evidence="2 3">KUDC8001</strain>
    </source>
</reference>
<proteinExistence type="predicted"/>
<evidence type="ECO:0000313" key="3">
    <source>
        <dbReference type="Proteomes" id="UP000514509"/>
    </source>
</evidence>
<dbReference type="KEGG" id="add:HUW48_24590"/>
<dbReference type="PANTHER" id="PTHR48075">
    <property type="entry name" value="3-HYDROXYACYL-COA DEHYDROGENASE FAMILY PROTEIN"/>
    <property type="match status" value="1"/>
</dbReference>
<evidence type="ECO:0000313" key="2">
    <source>
        <dbReference type="EMBL" id="QMU31687.1"/>
    </source>
</evidence>
<dbReference type="AlphaFoldDB" id="A0A7L7LG82"/>
<feature type="domain" description="3-hydroxyacyl-CoA dehydrogenase C-terminal" evidence="1">
    <location>
        <begin position="138"/>
        <end position="222"/>
    </location>
</feature>
<organism evidence="2 3">
    <name type="scientific">Adhaeribacter radiodurans</name>
    <dbReference type="NCBI Taxonomy" id="2745197"/>
    <lineage>
        <taxon>Bacteria</taxon>
        <taxon>Pseudomonadati</taxon>
        <taxon>Bacteroidota</taxon>
        <taxon>Cytophagia</taxon>
        <taxon>Cytophagales</taxon>
        <taxon>Hymenobacteraceae</taxon>
        <taxon>Adhaeribacter</taxon>
    </lineage>
</organism>
<keyword evidence="3" id="KW-1185">Reference proteome</keyword>
<dbReference type="Proteomes" id="UP000514509">
    <property type="component" value="Chromosome"/>
</dbReference>
<dbReference type="GO" id="GO:0006631">
    <property type="term" value="P:fatty acid metabolic process"/>
    <property type="evidence" value="ECO:0007669"/>
    <property type="project" value="InterPro"/>
</dbReference>
<dbReference type="SUPFAM" id="SSF48179">
    <property type="entry name" value="6-phosphogluconate dehydrogenase C-terminal domain-like"/>
    <property type="match status" value="1"/>
</dbReference>
<dbReference type="InterPro" id="IPR008927">
    <property type="entry name" value="6-PGluconate_DH-like_C_sf"/>
</dbReference>